<dbReference type="InterPro" id="IPR036390">
    <property type="entry name" value="WH_DNA-bd_sf"/>
</dbReference>
<keyword evidence="3" id="KW-0804">Transcription</keyword>
<dbReference type="Proteomes" id="UP001500518">
    <property type="component" value="Unassembled WGS sequence"/>
</dbReference>
<evidence type="ECO:0000259" key="4">
    <source>
        <dbReference type="Pfam" id="PF00027"/>
    </source>
</evidence>
<gene>
    <name evidence="6" type="ORF">GCM10023208_03570</name>
</gene>
<evidence type="ECO:0000256" key="3">
    <source>
        <dbReference type="ARBA" id="ARBA00023163"/>
    </source>
</evidence>
<dbReference type="Gene3D" id="1.10.10.10">
    <property type="entry name" value="Winged helix-like DNA-binding domain superfamily/Winged helix DNA-binding domain"/>
    <property type="match status" value="1"/>
</dbReference>
<dbReference type="Pfam" id="PF13545">
    <property type="entry name" value="HTH_Crp_2"/>
    <property type="match status" value="1"/>
</dbReference>
<accession>A0ABP9JZN7</accession>
<dbReference type="InterPro" id="IPR000595">
    <property type="entry name" value="cNMP-bd_dom"/>
</dbReference>
<keyword evidence="7" id="KW-1185">Reference proteome</keyword>
<dbReference type="SUPFAM" id="SSF51206">
    <property type="entry name" value="cAMP-binding domain-like"/>
    <property type="match status" value="1"/>
</dbReference>
<evidence type="ECO:0000256" key="2">
    <source>
        <dbReference type="ARBA" id="ARBA00023125"/>
    </source>
</evidence>
<keyword evidence="2" id="KW-0238">DNA-binding</keyword>
<dbReference type="EMBL" id="BAABHV010000001">
    <property type="protein sequence ID" value="GAA5047327.1"/>
    <property type="molecule type" value="Genomic_DNA"/>
</dbReference>
<sequence>MARENQAYPKTEAFLKNRLRHLMTSEEKALLEEVCAVEESVASGTVVLEAGRVYDKSMILIEGFMLRTLEAEGRKHIVGLQVPGDFVDLHSFALKRLDHNIEALGPCRVAYAQHTHLREAIQGNAHFARVLWFATLLDAAIHREWILKSKQLRADARAAHFMAETWARLDLVGCAKKDGFTSPLTQGHIAEICGTTPVHLSRCMSSLNAMGLGEFRRGRFYCNDRAGLEAFGKFDPAYLYGDDTLGMVEELQPG</sequence>
<dbReference type="SUPFAM" id="SSF46785">
    <property type="entry name" value="Winged helix' DNA-binding domain"/>
    <property type="match status" value="1"/>
</dbReference>
<dbReference type="CDD" id="cd00038">
    <property type="entry name" value="CAP_ED"/>
    <property type="match status" value="1"/>
</dbReference>
<dbReference type="Pfam" id="PF00027">
    <property type="entry name" value="cNMP_binding"/>
    <property type="match status" value="1"/>
</dbReference>
<evidence type="ECO:0000259" key="5">
    <source>
        <dbReference type="Pfam" id="PF13545"/>
    </source>
</evidence>
<feature type="domain" description="Cyclic nucleotide-binding" evidence="4">
    <location>
        <begin position="39"/>
        <end position="122"/>
    </location>
</feature>
<evidence type="ECO:0000313" key="6">
    <source>
        <dbReference type="EMBL" id="GAA5047327.1"/>
    </source>
</evidence>
<evidence type="ECO:0000313" key="7">
    <source>
        <dbReference type="Proteomes" id="UP001500518"/>
    </source>
</evidence>
<evidence type="ECO:0000256" key="1">
    <source>
        <dbReference type="ARBA" id="ARBA00023015"/>
    </source>
</evidence>
<dbReference type="RefSeq" id="WP_346031420.1">
    <property type="nucleotide sequence ID" value="NZ_BAABHV010000001.1"/>
</dbReference>
<dbReference type="InterPro" id="IPR018490">
    <property type="entry name" value="cNMP-bd_dom_sf"/>
</dbReference>
<proteinExistence type="predicted"/>
<protein>
    <submittedName>
        <fullName evidence="6">Crp/Fnr family transcriptional regulator</fullName>
    </submittedName>
</protein>
<keyword evidence="1" id="KW-0805">Transcription regulation</keyword>
<comment type="caution">
    <text evidence="6">The sequence shown here is derived from an EMBL/GenBank/DDBJ whole genome shotgun (WGS) entry which is preliminary data.</text>
</comment>
<dbReference type="InterPro" id="IPR014710">
    <property type="entry name" value="RmlC-like_jellyroll"/>
</dbReference>
<dbReference type="InterPro" id="IPR036388">
    <property type="entry name" value="WH-like_DNA-bd_sf"/>
</dbReference>
<feature type="domain" description="HTH crp-type" evidence="5">
    <location>
        <begin position="159"/>
        <end position="230"/>
    </location>
</feature>
<dbReference type="InterPro" id="IPR012318">
    <property type="entry name" value="HTH_CRP"/>
</dbReference>
<dbReference type="Gene3D" id="2.60.120.10">
    <property type="entry name" value="Jelly Rolls"/>
    <property type="match status" value="1"/>
</dbReference>
<name>A0ABP9JZN7_9SPHN</name>
<organism evidence="6 7">
    <name type="scientific">Erythrobacter westpacificensis</name>
    <dbReference type="NCBI Taxonomy" id="1055231"/>
    <lineage>
        <taxon>Bacteria</taxon>
        <taxon>Pseudomonadati</taxon>
        <taxon>Pseudomonadota</taxon>
        <taxon>Alphaproteobacteria</taxon>
        <taxon>Sphingomonadales</taxon>
        <taxon>Erythrobacteraceae</taxon>
        <taxon>Erythrobacter/Porphyrobacter group</taxon>
        <taxon>Erythrobacter</taxon>
    </lineage>
</organism>
<reference evidence="7" key="1">
    <citation type="journal article" date="2019" name="Int. J. Syst. Evol. Microbiol.">
        <title>The Global Catalogue of Microorganisms (GCM) 10K type strain sequencing project: providing services to taxonomists for standard genome sequencing and annotation.</title>
        <authorList>
            <consortium name="The Broad Institute Genomics Platform"/>
            <consortium name="The Broad Institute Genome Sequencing Center for Infectious Disease"/>
            <person name="Wu L."/>
            <person name="Ma J."/>
        </authorList>
    </citation>
    <scope>NUCLEOTIDE SEQUENCE [LARGE SCALE GENOMIC DNA]</scope>
    <source>
        <strain evidence="7">JCM 18014</strain>
    </source>
</reference>